<dbReference type="InterPro" id="IPR036264">
    <property type="entry name" value="Bact_exopeptidase_dim_dom"/>
</dbReference>
<evidence type="ECO:0000256" key="7">
    <source>
        <dbReference type="NCBIfam" id="TIGR01882"/>
    </source>
</evidence>
<dbReference type="GO" id="GO:0045148">
    <property type="term" value="F:tripeptide aminopeptidase activity"/>
    <property type="evidence" value="ECO:0007669"/>
    <property type="project" value="UniProtKB-UniRule"/>
</dbReference>
<dbReference type="Gene3D" id="3.40.630.10">
    <property type="entry name" value="Zn peptidases"/>
    <property type="match status" value="1"/>
</dbReference>
<dbReference type="PROSITE" id="PS00758">
    <property type="entry name" value="ARGE_DAPE_CPG2_1"/>
    <property type="match status" value="1"/>
</dbReference>
<feature type="active site" evidence="8">
    <location>
        <position position="84"/>
    </location>
</feature>
<comment type="similarity">
    <text evidence="1">Belongs to the peptidase M20B family.</text>
</comment>
<feature type="binding site" evidence="9">
    <location>
        <position position="180"/>
    </location>
    <ligand>
        <name>Zn(2+)</name>
        <dbReference type="ChEBI" id="CHEBI:29105"/>
        <label>2</label>
    </ligand>
</feature>
<dbReference type="AlphaFoldDB" id="A0A1Y4DC39"/>
<feature type="active site" description="Proton acceptor" evidence="8">
    <location>
        <position position="179"/>
    </location>
</feature>
<evidence type="ECO:0000259" key="11">
    <source>
        <dbReference type="Pfam" id="PF07687"/>
    </source>
</evidence>
<keyword evidence="4" id="KW-0378">Hydrolase</keyword>
<name>A0A1Y4DC39_9BACT</name>
<dbReference type="PANTHER" id="PTHR42994">
    <property type="entry name" value="PEPTIDASE T"/>
    <property type="match status" value="1"/>
</dbReference>
<dbReference type="InterPro" id="IPR010161">
    <property type="entry name" value="Peptidase_M20B"/>
</dbReference>
<keyword evidence="3 9" id="KW-0479">Metal-binding</keyword>
<keyword evidence="5 9" id="KW-0862">Zinc</keyword>
<gene>
    <name evidence="12" type="ORF">B5F75_04315</name>
</gene>
<dbReference type="GO" id="GO:0008270">
    <property type="term" value="F:zinc ion binding"/>
    <property type="evidence" value="ECO:0007669"/>
    <property type="project" value="InterPro"/>
</dbReference>
<dbReference type="SUPFAM" id="SSF55031">
    <property type="entry name" value="Bacterial exopeptidase dimerisation domain"/>
    <property type="match status" value="1"/>
</dbReference>
<dbReference type="GO" id="GO:0008237">
    <property type="term" value="F:metallopeptidase activity"/>
    <property type="evidence" value="ECO:0007669"/>
    <property type="project" value="UniProtKB-KW"/>
</dbReference>
<dbReference type="InterPro" id="IPR002933">
    <property type="entry name" value="Peptidase_M20"/>
</dbReference>
<dbReference type="NCBIfam" id="NF003976">
    <property type="entry name" value="PRK05469.1"/>
    <property type="match status" value="1"/>
</dbReference>
<reference evidence="13" key="1">
    <citation type="submission" date="2017-04" db="EMBL/GenBank/DDBJ databases">
        <title>Function of individual gut microbiota members based on whole genome sequencing of pure cultures obtained from chicken caecum.</title>
        <authorList>
            <person name="Medvecky M."/>
            <person name="Cejkova D."/>
            <person name="Polansky O."/>
            <person name="Karasova D."/>
            <person name="Kubasova T."/>
            <person name="Cizek A."/>
            <person name="Rychlik I."/>
        </authorList>
    </citation>
    <scope>NUCLEOTIDE SEQUENCE [LARGE SCALE GENOMIC DNA]</scope>
    <source>
        <strain evidence="13">An273</strain>
    </source>
</reference>
<dbReference type="EMBL" id="NFJD01000003">
    <property type="protein sequence ID" value="OUO56425.1"/>
    <property type="molecule type" value="Genomic_DNA"/>
</dbReference>
<proteinExistence type="inferred from homology"/>
<dbReference type="SUPFAM" id="SSF53187">
    <property type="entry name" value="Zn-dependent exopeptidases"/>
    <property type="match status" value="1"/>
</dbReference>
<evidence type="ECO:0000313" key="12">
    <source>
        <dbReference type="EMBL" id="OUO56425.1"/>
    </source>
</evidence>
<dbReference type="NCBIfam" id="NF009920">
    <property type="entry name" value="PRK13381.1"/>
    <property type="match status" value="1"/>
</dbReference>
<dbReference type="NCBIfam" id="TIGR01882">
    <property type="entry name" value="peptidase-T"/>
    <property type="match status" value="1"/>
</dbReference>
<keyword evidence="13" id="KW-1185">Reference proteome</keyword>
<dbReference type="Gene3D" id="3.30.70.360">
    <property type="match status" value="1"/>
</dbReference>
<feature type="domain" description="Peptidase M20 dimerisation" evidence="11">
    <location>
        <begin position="212"/>
        <end position="310"/>
    </location>
</feature>
<keyword evidence="10" id="KW-0175">Coiled coil</keyword>
<evidence type="ECO:0000313" key="13">
    <source>
        <dbReference type="Proteomes" id="UP000196368"/>
    </source>
</evidence>
<dbReference type="EC" id="3.4.11.4" evidence="7"/>
<dbReference type="InterPro" id="IPR001261">
    <property type="entry name" value="ArgE/DapE_CS"/>
</dbReference>
<dbReference type="Pfam" id="PF01546">
    <property type="entry name" value="Peptidase_M20"/>
    <property type="match status" value="1"/>
</dbReference>
<evidence type="ECO:0000256" key="6">
    <source>
        <dbReference type="ARBA" id="ARBA00023049"/>
    </source>
</evidence>
<dbReference type="GO" id="GO:0006508">
    <property type="term" value="P:proteolysis"/>
    <property type="evidence" value="ECO:0007669"/>
    <property type="project" value="UniProtKB-UniRule"/>
</dbReference>
<comment type="caution">
    <text evidence="12">The sequence shown here is derived from an EMBL/GenBank/DDBJ whole genome shotgun (WGS) entry which is preliminary data.</text>
</comment>
<organism evidence="12 13">
    <name type="scientific">Candidatus Avelusimicrobium gallicola</name>
    <dbReference type="NCBI Taxonomy" id="2562704"/>
    <lineage>
        <taxon>Bacteria</taxon>
        <taxon>Pseudomonadati</taxon>
        <taxon>Elusimicrobiota</taxon>
        <taxon>Elusimicrobia</taxon>
        <taxon>Elusimicrobiales</taxon>
        <taxon>Elusimicrobiaceae</taxon>
        <taxon>Candidatus Avelusimicrobium</taxon>
    </lineage>
</organism>
<keyword evidence="2" id="KW-0645">Protease</keyword>
<evidence type="ECO:0000256" key="5">
    <source>
        <dbReference type="ARBA" id="ARBA00022833"/>
    </source>
</evidence>
<feature type="binding site" evidence="9">
    <location>
        <position position="202"/>
    </location>
    <ligand>
        <name>Zn(2+)</name>
        <dbReference type="ChEBI" id="CHEBI:29105"/>
        <label>1</label>
    </ligand>
</feature>
<dbReference type="OrthoDB" id="9804934at2"/>
<feature type="coiled-coil region" evidence="10">
    <location>
        <begin position="290"/>
        <end position="347"/>
    </location>
</feature>
<feature type="binding site" evidence="9">
    <location>
        <position position="82"/>
    </location>
    <ligand>
        <name>Zn(2+)</name>
        <dbReference type="ChEBI" id="CHEBI:29105"/>
        <label>1</label>
    </ligand>
</feature>
<accession>A0A1Y4DC39</accession>
<dbReference type="PIRSF" id="PIRSF037215">
    <property type="entry name" value="Peptidase_M20B"/>
    <property type="match status" value="1"/>
</dbReference>
<dbReference type="Proteomes" id="UP000196368">
    <property type="component" value="Unassembled WGS sequence"/>
</dbReference>
<protein>
    <recommendedName>
        <fullName evidence="7">Peptidase T</fullName>
        <ecNumber evidence="7">3.4.11.4</ecNumber>
    </recommendedName>
</protein>
<evidence type="ECO:0000256" key="8">
    <source>
        <dbReference type="PIRSR" id="PIRSR037215-1"/>
    </source>
</evidence>
<dbReference type="PANTHER" id="PTHR42994:SF1">
    <property type="entry name" value="PEPTIDASE T"/>
    <property type="match status" value="1"/>
</dbReference>
<evidence type="ECO:0000256" key="9">
    <source>
        <dbReference type="PIRSR" id="PIRSR037215-2"/>
    </source>
</evidence>
<comment type="cofactor">
    <cofactor evidence="9">
        <name>Zn(2+)</name>
        <dbReference type="ChEBI" id="CHEBI:29105"/>
    </cofactor>
    <text evidence="9">Binds 2 Zn(2+) ions per subunit.</text>
</comment>
<dbReference type="RefSeq" id="WP_087288314.1">
    <property type="nucleotide sequence ID" value="NZ_NFJD01000003.1"/>
</dbReference>
<evidence type="ECO:0000256" key="1">
    <source>
        <dbReference type="ARBA" id="ARBA00009692"/>
    </source>
</evidence>
<evidence type="ECO:0000256" key="2">
    <source>
        <dbReference type="ARBA" id="ARBA00022670"/>
    </source>
</evidence>
<dbReference type="InterPro" id="IPR011650">
    <property type="entry name" value="Peptidase_M20_dimer"/>
</dbReference>
<feature type="binding site" evidence="9">
    <location>
        <position position="384"/>
    </location>
    <ligand>
        <name>Zn(2+)</name>
        <dbReference type="ChEBI" id="CHEBI:29105"/>
        <label>2</label>
    </ligand>
</feature>
<evidence type="ECO:0000256" key="4">
    <source>
        <dbReference type="ARBA" id="ARBA00022801"/>
    </source>
</evidence>
<dbReference type="GO" id="GO:0006518">
    <property type="term" value="P:peptide metabolic process"/>
    <property type="evidence" value="ECO:0007669"/>
    <property type="project" value="InterPro"/>
</dbReference>
<evidence type="ECO:0000256" key="3">
    <source>
        <dbReference type="ARBA" id="ARBA00022723"/>
    </source>
</evidence>
<sequence length="411" mass="45574">MNQLQQKIYDRFVRYVAIDTTSDPLSTVTPTTASQMSFAHMLAQEMKTVGFTEVEVDEYGFVTGLLPANTDKKAPVIGLFAHMDTVCDYSGKDIRPQLHPNYDGGTLTINADKKMYLTPQTAPKLNLCIGDDIITADGNSLLAGDDKIGIATIMTLAEYLTQHPEIKHGPIKAAFTIDEETGTGIAYFNIEKFGADFAYTVDGSTLGDIDCGNFNADTVTLHIIGKTCHPGSAKGFMANPVRIAADIISSWPEDKLPETTEGEEGFVLFKDIEGGLDKVVVKGIVREHDLAKFENLKKMLEELVAEKRQKYPAAKIEVEFKKQYRNMREILKERPQAMELLEKALNENHVQYRLTQARGGTDGAQMSLRGLPTPNIFAGYENPHGPYEWISLGWVEKAFRVLESIVKDAVK</sequence>
<feature type="binding site" evidence="9">
    <location>
        <position position="145"/>
    </location>
    <ligand>
        <name>Zn(2+)</name>
        <dbReference type="ChEBI" id="CHEBI:29105"/>
        <label>2</label>
    </ligand>
</feature>
<keyword evidence="6" id="KW-0482">Metalloprotease</keyword>
<dbReference type="Pfam" id="PF07687">
    <property type="entry name" value="M20_dimer"/>
    <property type="match status" value="1"/>
</dbReference>
<feature type="binding site" evidence="9">
    <location>
        <position position="145"/>
    </location>
    <ligand>
        <name>Zn(2+)</name>
        <dbReference type="ChEBI" id="CHEBI:29105"/>
        <label>1</label>
    </ligand>
</feature>
<evidence type="ECO:0000256" key="10">
    <source>
        <dbReference type="SAM" id="Coils"/>
    </source>
</evidence>